<keyword evidence="3" id="KW-1185">Reference proteome</keyword>
<organism evidence="2 3">
    <name type="scientific">Eleginops maclovinus</name>
    <name type="common">Patagonian blennie</name>
    <name type="synonym">Eleginus maclovinus</name>
    <dbReference type="NCBI Taxonomy" id="56733"/>
    <lineage>
        <taxon>Eukaryota</taxon>
        <taxon>Metazoa</taxon>
        <taxon>Chordata</taxon>
        <taxon>Craniata</taxon>
        <taxon>Vertebrata</taxon>
        <taxon>Euteleostomi</taxon>
        <taxon>Actinopterygii</taxon>
        <taxon>Neopterygii</taxon>
        <taxon>Teleostei</taxon>
        <taxon>Neoteleostei</taxon>
        <taxon>Acanthomorphata</taxon>
        <taxon>Eupercaria</taxon>
        <taxon>Perciformes</taxon>
        <taxon>Notothenioidei</taxon>
        <taxon>Eleginopidae</taxon>
        <taxon>Eleginops</taxon>
    </lineage>
</organism>
<reference evidence="2 3" key="1">
    <citation type="journal article" date="2023" name="Genes (Basel)">
        <title>Chromosome-Level Genome Assembly and Circadian Gene Repertoire of the Patagonia Blennie Eleginops maclovinus-The Closest Ancestral Proxy of Antarctic Cryonotothenioids.</title>
        <authorList>
            <person name="Cheng C.C."/>
            <person name="Rivera-Colon A.G."/>
            <person name="Minhas B.F."/>
            <person name="Wilson L."/>
            <person name="Rayamajhi N."/>
            <person name="Vargas-Chacoff L."/>
            <person name="Catchen J.M."/>
        </authorList>
    </citation>
    <scope>NUCLEOTIDE SEQUENCE [LARGE SCALE GENOMIC DNA]</scope>
    <source>
        <strain evidence="2">JMC-PN-2008</strain>
    </source>
</reference>
<evidence type="ECO:0000313" key="3">
    <source>
        <dbReference type="Proteomes" id="UP001346869"/>
    </source>
</evidence>
<protein>
    <submittedName>
        <fullName evidence="2">Uncharacterized protein</fullName>
    </submittedName>
</protein>
<name>A0AAN8ANV8_ELEMC</name>
<feature type="compositionally biased region" description="Polar residues" evidence="1">
    <location>
        <begin position="58"/>
        <end position="72"/>
    </location>
</feature>
<evidence type="ECO:0000256" key="1">
    <source>
        <dbReference type="SAM" id="MobiDB-lite"/>
    </source>
</evidence>
<dbReference type="EMBL" id="JAUZQC010000008">
    <property type="protein sequence ID" value="KAK5866878.1"/>
    <property type="molecule type" value="Genomic_DNA"/>
</dbReference>
<proteinExistence type="predicted"/>
<comment type="caution">
    <text evidence="2">The sequence shown here is derived from an EMBL/GenBank/DDBJ whole genome shotgun (WGS) entry which is preliminary data.</text>
</comment>
<sequence length="72" mass="8234">MSTVFTQTSVQQHIHGQAEQQKRPEQVAKGPGRAKPARKFPPVQSRHHRRMREHRDGSVSSLQTDGTAQWHL</sequence>
<gene>
    <name evidence="2" type="ORF">PBY51_011417</name>
</gene>
<dbReference type="Proteomes" id="UP001346869">
    <property type="component" value="Unassembled WGS sequence"/>
</dbReference>
<evidence type="ECO:0000313" key="2">
    <source>
        <dbReference type="EMBL" id="KAK5866878.1"/>
    </source>
</evidence>
<feature type="region of interest" description="Disordered" evidence="1">
    <location>
        <begin position="1"/>
        <end position="72"/>
    </location>
</feature>
<dbReference type="AlphaFoldDB" id="A0AAN8ANV8"/>
<feature type="compositionally biased region" description="Polar residues" evidence="1">
    <location>
        <begin position="1"/>
        <end position="14"/>
    </location>
</feature>
<reference evidence="2 3" key="2">
    <citation type="journal article" date="2023" name="Mol. Biol. Evol.">
        <title>Genomics of Secondarily Temperate Adaptation in the Only Non-Antarctic Icefish.</title>
        <authorList>
            <person name="Rivera-Colon A.G."/>
            <person name="Rayamajhi N."/>
            <person name="Minhas B.F."/>
            <person name="Madrigal G."/>
            <person name="Bilyk K.T."/>
            <person name="Yoon V."/>
            <person name="Hune M."/>
            <person name="Gregory S."/>
            <person name="Cheng C.H.C."/>
            <person name="Catchen J.M."/>
        </authorList>
    </citation>
    <scope>NUCLEOTIDE SEQUENCE [LARGE SCALE GENOMIC DNA]</scope>
    <source>
        <strain evidence="2">JMC-PN-2008</strain>
    </source>
</reference>
<accession>A0AAN8ANV8</accession>